<accession>A0AAV5SGH4</accession>
<dbReference type="Proteomes" id="UP001432027">
    <property type="component" value="Unassembled WGS sequence"/>
</dbReference>
<protein>
    <submittedName>
        <fullName evidence="3">Uncharacterized protein</fullName>
    </submittedName>
</protein>
<feature type="region of interest" description="Disordered" evidence="1">
    <location>
        <begin position="25"/>
        <end position="44"/>
    </location>
</feature>
<keyword evidence="2" id="KW-0812">Transmembrane</keyword>
<comment type="caution">
    <text evidence="3">The sequence shown here is derived from an EMBL/GenBank/DDBJ whole genome shotgun (WGS) entry which is preliminary data.</text>
</comment>
<keyword evidence="2" id="KW-1133">Transmembrane helix</keyword>
<evidence type="ECO:0000313" key="4">
    <source>
        <dbReference type="Proteomes" id="UP001432027"/>
    </source>
</evidence>
<evidence type="ECO:0000313" key="3">
    <source>
        <dbReference type="EMBL" id="GMS79783.1"/>
    </source>
</evidence>
<evidence type="ECO:0000256" key="2">
    <source>
        <dbReference type="SAM" id="Phobius"/>
    </source>
</evidence>
<feature type="transmembrane region" description="Helical" evidence="2">
    <location>
        <begin position="70"/>
        <end position="90"/>
    </location>
</feature>
<name>A0AAV5SGH4_9BILA</name>
<sequence>EMSGKKEEESRVESLLTVQSRLKNDRMETKLATRKNKKDLEKSKHFHPKENDSLWKKIVFVVTYDWLHRLFYFGFVPLFLFIIGACSYCLRVE</sequence>
<reference evidence="3" key="1">
    <citation type="submission" date="2023-10" db="EMBL/GenBank/DDBJ databases">
        <title>Genome assembly of Pristionchus species.</title>
        <authorList>
            <person name="Yoshida K."/>
            <person name="Sommer R.J."/>
        </authorList>
    </citation>
    <scope>NUCLEOTIDE SEQUENCE</scope>
    <source>
        <strain evidence="3">RS0144</strain>
    </source>
</reference>
<dbReference type="EMBL" id="BTSX01000001">
    <property type="protein sequence ID" value="GMS79783.1"/>
    <property type="molecule type" value="Genomic_DNA"/>
</dbReference>
<dbReference type="AlphaFoldDB" id="A0AAV5SGH4"/>
<organism evidence="3 4">
    <name type="scientific">Pristionchus entomophagus</name>
    <dbReference type="NCBI Taxonomy" id="358040"/>
    <lineage>
        <taxon>Eukaryota</taxon>
        <taxon>Metazoa</taxon>
        <taxon>Ecdysozoa</taxon>
        <taxon>Nematoda</taxon>
        <taxon>Chromadorea</taxon>
        <taxon>Rhabditida</taxon>
        <taxon>Rhabditina</taxon>
        <taxon>Diplogasteromorpha</taxon>
        <taxon>Diplogasteroidea</taxon>
        <taxon>Neodiplogasteridae</taxon>
        <taxon>Pristionchus</taxon>
    </lineage>
</organism>
<keyword evidence="2" id="KW-0472">Membrane</keyword>
<gene>
    <name evidence="3" type="ORF">PENTCL1PPCAC_1958</name>
</gene>
<keyword evidence="4" id="KW-1185">Reference proteome</keyword>
<evidence type="ECO:0000256" key="1">
    <source>
        <dbReference type="SAM" id="MobiDB-lite"/>
    </source>
</evidence>
<feature type="non-terminal residue" evidence="3">
    <location>
        <position position="93"/>
    </location>
</feature>
<proteinExistence type="predicted"/>
<feature type="non-terminal residue" evidence="3">
    <location>
        <position position="1"/>
    </location>
</feature>